<dbReference type="Gene3D" id="3.40.1410.10">
    <property type="entry name" value="Chorismate lyase-like"/>
    <property type="match status" value="1"/>
</dbReference>
<dbReference type="InterPro" id="IPR036388">
    <property type="entry name" value="WH-like_DNA-bd_sf"/>
</dbReference>
<keyword evidence="6" id="KW-1185">Reference proteome</keyword>
<dbReference type="Pfam" id="PF00392">
    <property type="entry name" value="GntR"/>
    <property type="match status" value="1"/>
</dbReference>
<dbReference type="InterPro" id="IPR028978">
    <property type="entry name" value="Chorismate_lyase_/UTRA_dom_sf"/>
</dbReference>
<dbReference type="Gene3D" id="1.10.10.10">
    <property type="entry name" value="Winged helix-like DNA-binding domain superfamily/Winged helix DNA-binding domain"/>
    <property type="match status" value="1"/>
</dbReference>
<keyword evidence="1" id="KW-0805">Transcription regulation</keyword>
<name>A0A0R2FFF9_9LACO</name>
<organism evidence="5 6">
    <name type="scientific">Lacticaseibacillus camelliae DSM 22697 = JCM 13995</name>
    <dbReference type="NCBI Taxonomy" id="1423730"/>
    <lineage>
        <taxon>Bacteria</taxon>
        <taxon>Bacillati</taxon>
        <taxon>Bacillota</taxon>
        <taxon>Bacilli</taxon>
        <taxon>Lactobacillales</taxon>
        <taxon>Lactobacillaceae</taxon>
        <taxon>Lacticaseibacillus</taxon>
    </lineage>
</organism>
<dbReference type="EMBL" id="AYZJ01000028">
    <property type="protein sequence ID" value="KRN23309.1"/>
    <property type="molecule type" value="Genomic_DNA"/>
</dbReference>
<comment type="caution">
    <text evidence="5">The sequence shown here is derived from an EMBL/GenBank/DDBJ whole genome shotgun (WGS) entry which is preliminary data.</text>
</comment>
<dbReference type="PATRIC" id="fig|1423730.4.peg.1581"/>
<dbReference type="PANTHER" id="PTHR44846">
    <property type="entry name" value="MANNOSYL-D-GLYCERATE TRANSPORT/METABOLISM SYSTEM REPRESSOR MNGR-RELATED"/>
    <property type="match status" value="1"/>
</dbReference>
<dbReference type="PANTHER" id="PTHR44846:SF4">
    <property type="entry name" value="HTH GNTR-TYPE DOMAIN-CONTAINING PROTEIN"/>
    <property type="match status" value="1"/>
</dbReference>
<proteinExistence type="predicted"/>
<dbReference type="GO" id="GO:0003677">
    <property type="term" value="F:DNA binding"/>
    <property type="evidence" value="ECO:0007669"/>
    <property type="project" value="UniProtKB-KW"/>
</dbReference>
<dbReference type="RefSeq" id="WP_056989363.1">
    <property type="nucleotide sequence ID" value="NZ_AYZJ01000028.1"/>
</dbReference>
<dbReference type="AlphaFoldDB" id="A0A0R2FFF9"/>
<sequence length="242" mass="26950">MYKYQQIAQSLLKMFTDGTYAPGALLPDQEQLAKQFHTTRITIRKAIQLLIVEGVVYSKRGAGTFLRKDYQPSPQNEISPIDKPLGTTATKPGHQVTSKILGFTARMPNEREKDALVICPTDPVYVIDRVRYVDQKLFSYEHTIMPTAVMPITEDILHGSIYAALRAHGISIAGSHRTVYAIKATATDVKAIGAKRNDPVLVIQQVSYTIEGEPFEFSESHFPYQTASVTADVELDPRQPAK</sequence>
<evidence type="ECO:0000259" key="4">
    <source>
        <dbReference type="PROSITE" id="PS50949"/>
    </source>
</evidence>
<protein>
    <recommendedName>
        <fullName evidence="4">HTH gntR-type domain-containing protein</fullName>
    </recommendedName>
</protein>
<dbReference type="SUPFAM" id="SSF64288">
    <property type="entry name" value="Chorismate lyase-like"/>
    <property type="match status" value="1"/>
</dbReference>
<dbReference type="InterPro" id="IPR000524">
    <property type="entry name" value="Tscrpt_reg_HTH_GntR"/>
</dbReference>
<dbReference type="CDD" id="cd07377">
    <property type="entry name" value="WHTH_GntR"/>
    <property type="match status" value="1"/>
</dbReference>
<reference evidence="5 6" key="1">
    <citation type="journal article" date="2015" name="Genome Announc.">
        <title>Expanding the biotechnology potential of lactobacilli through comparative genomics of 213 strains and associated genera.</title>
        <authorList>
            <person name="Sun Z."/>
            <person name="Harris H.M."/>
            <person name="McCann A."/>
            <person name="Guo C."/>
            <person name="Argimon S."/>
            <person name="Zhang W."/>
            <person name="Yang X."/>
            <person name="Jeffery I.B."/>
            <person name="Cooney J.C."/>
            <person name="Kagawa T.F."/>
            <person name="Liu W."/>
            <person name="Song Y."/>
            <person name="Salvetti E."/>
            <person name="Wrobel A."/>
            <person name="Rasinkangas P."/>
            <person name="Parkhill J."/>
            <person name="Rea M.C."/>
            <person name="O'Sullivan O."/>
            <person name="Ritari J."/>
            <person name="Douillard F.P."/>
            <person name="Paul Ross R."/>
            <person name="Yang R."/>
            <person name="Briner A.E."/>
            <person name="Felis G.E."/>
            <person name="de Vos W.M."/>
            <person name="Barrangou R."/>
            <person name="Klaenhammer T.R."/>
            <person name="Caufield P.W."/>
            <person name="Cui Y."/>
            <person name="Zhang H."/>
            <person name="O'Toole P.W."/>
        </authorList>
    </citation>
    <scope>NUCLEOTIDE SEQUENCE [LARGE SCALE GENOMIC DNA]</scope>
    <source>
        <strain evidence="5 6">DSM 22697</strain>
    </source>
</reference>
<evidence type="ECO:0000256" key="1">
    <source>
        <dbReference type="ARBA" id="ARBA00023015"/>
    </source>
</evidence>
<dbReference type="SMART" id="SM00345">
    <property type="entry name" value="HTH_GNTR"/>
    <property type="match status" value="1"/>
</dbReference>
<accession>A0A0R2FFF9</accession>
<dbReference type="PRINTS" id="PR00035">
    <property type="entry name" value="HTHGNTR"/>
</dbReference>
<keyword evidence="3" id="KW-0804">Transcription</keyword>
<dbReference type="InterPro" id="IPR011663">
    <property type="entry name" value="UTRA"/>
</dbReference>
<dbReference type="GO" id="GO:0003700">
    <property type="term" value="F:DNA-binding transcription factor activity"/>
    <property type="evidence" value="ECO:0007669"/>
    <property type="project" value="InterPro"/>
</dbReference>
<dbReference type="STRING" id="1423730.FC75_GL001509"/>
<evidence type="ECO:0000313" key="5">
    <source>
        <dbReference type="EMBL" id="KRN23309.1"/>
    </source>
</evidence>
<dbReference type="Pfam" id="PF07702">
    <property type="entry name" value="UTRA"/>
    <property type="match status" value="1"/>
</dbReference>
<dbReference type="Proteomes" id="UP000050865">
    <property type="component" value="Unassembled WGS sequence"/>
</dbReference>
<dbReference type="SMART" id="SM00866">
    <property type="entry name" value="UTRA"/>
    <property type="match status" value="1"/>
</dbReference>
<feature type="domain" description="HTH gntR-type" evidence="4">
    <location>
        <begin position="1"/>
        <end position="69"/>
    </location>
</feature>
<evidence type="ECO:0000256" key="2">
    <source>
        <dbReference type="ARBA" id="ARBA00023125"/>
    </source>
</evidence>
<dbReference type="InterPro" id="IPR036390">
    <property type="entry name" value="WH_DNA-bd_sf"/>
</dbReference>
<gene>
    <name evidence="5" type="ORF">FC75_GL001509</name>
</gene>
<keyword evidence="2" id="KW-0238">DNA-binding</keyword>
<evidence type="ECO:0000313" key="6">
    <source>
        <dbReference type="Proteomes" id="UP000050865"/>
    </source>
</evidence>
<dbReference type="PROSITE" id="PS50949">
    <property type="entry name" value="HTH_GNTR"/>
    <property type="match status" value="1"/>
</dbReference>
<dbReference type="GO" id="GO:0045892">
    <property type="term" value="P:negative regulation of DNA-templated transcription"/>
    <property type="evidence" value="ECO:0007669"/>
    <property type="project" value="TreeGrafter"/>
</dbReference>
<evidence type="ECO:0000256" key="3">
    <source>
        <dbReference type="ARBA" id="ARBA00023163"/>
    </source>
</evidence>
<dbReference type="SUPFAM" id="SSF46785">
    <property type="entry name" value="Winged helix' DNA-binding domain"/>
    <property type="match status" value="1"/>
</dbReference>
<dbReference type="InterPro" id="IPR050679">
    <property type="entry name" value="Bact_HTH_transcr_reg"/>
</dbReference>